<evidence type="ECO:0000256" key="3">
    <source>
        <dbReference type="ARBA" id="ARBA00022989"/>
    </source>
</evidence>
<evidence type="ECO:0000256" key="2">
    <source>
        <dbReference type="ARBA" id="ARBA00022692"/>
    </source>
</evidence>
<evidence type="ECO:0000313" key="11">
    <source>
        <dbReference type="Proteomes" id="UP000006039"/>
    </source>
</evidence>
<keyword evidence="11" id="KW-1185">Reference proteome</keyword>
<dbReference type="InterPro" id="IPR049326">
    <property type="entry name" value="Rhodopsin_dom_fungi"/>
</dbReference>
<evidence type="ECO:0000256" key="7">
    <source>
        <dbReference type="SAM" id="Phobius"/>
    </source>
</evidence>
<dbReference type="GO" id="GO:0016020">
    <property type="term" value="C:membrane"/>
    <property type="evidence" value="ECO:0007669"/>
    <property type="project" value="UniProtKB-SubCell"/>
</dbReference>
<evidence type="ECO:0000313" key="10">
    <source>
        <dbReference type="EnsemblFungi" id="EJT76453"/>
    </source>
</evidence>
<feature type="region of interest" description="Disordered" evidence="6">
    <location>
        <begin position="428"/>
        <end position="464"/>
    </location>
</feature>
<feature type="region of interest" description="Disordered" evidence="6">
    <location>
        <begin position="404"/>
        <end position="423"/>
    </location>
</feature>
<reference evidence="9" key="3">
    <citation type="submission" date="2010-09" db="EMBL/GenBank/DDBJ databases">
        <title>Annotation of Gaeumannomyces graminis var. tritici R3-111a-1.</title>
        <authorList>
            <consortium name="The Broad Institute Genome Sequencing Platform"/>
            <person name="Ma L.-J."/>
            <person name="Dead R."/>
            <person name="Young S.K."/>
            <person name="Zeng Q."/>
            <person name="Gargeya S."/>
            <person name="Fitzgerald M."/>
            <person name="Haas B."/>
            <person name="Abouelleil A."/>
            <person name="Alvarado L."/>
            <person name="Arachchi H.M."/>
            <person name="Berlin A."/>
            <person name="Brown A."/>
            <person name="Chapman S.B."/>
            <person name="Chen Z."/>
            <person name="Dunbar C."/>
            <person name="Freedman E."/>
            <person name="Gearin G."/>
            <person name="Gellesch M."/>
            <person name="Goldberg J."/>
            <person name="Griggs A."/>
            <person name="Gujja S."/>
            <person name="Heiman D."/>
            <person name="Howarth C."/>
            <person name="Larson L."/>
            <person name="Lui A."/>
            <person name="MacDonald P.J.P."/>
            <person name="Mehta T."/>
            <person name="Montmayeur A."/>
            <person name="Murphy C."/>
            <person name="Neiman D."/>
            <person name="Pearson M."/>
            <person name="Priest M."/>
            <person name="Roberts A."/>
            <person name="Saif S."/>
            <person name="Shea T."/>
            <person name="Shenoy N."/>
            <person name="Sisk P."/>
            <person name="Stolte C."/>
            <person name="Sykes S."/>
            <person name="Yandava C."/>
            <person name="Wortman J."/>
            <person name="Nusbaum C."/>
            <person name="Birren B."/>
        </authorList>
    </citation>
    <scope>NUCLEOTIDE SEQUENCE</scope>
    <source>
        <strain evidence="9">R3-111a-1</strain>
    </source>
</reference>
<feature type="transmembrane region" description="Helical" evidence="7">
    <location>
        <begin position="127"/>
        <end position="149"/>
    </location>
</feature>
<evidence type="ECO:0000256" key="1">
    <source>
        <dbReference type="ARBA" id="ARBA00004141"/>
    </source>
</evidence>
<dbReference type="OrthoDB" id="3936451at2759"/>
<evidence type="ECO:0000256" key="5">
    <source>
        <dbReference type="ARBA" id="ARBA00038359"/>
    </source>
</evidence>
<feature type="transmembrane region" description="Helical" evidence="7">
    <location>
        <begin position="45"/>
        <end position="64"/>
    </location>
</feature>
<dbReference type="EnsemblFungi" id="EJT76453">
    <property type="protein sequence ID" value="EJT76453"/>
    <property type="gene ID" value="GGTG_06372"/>
</dbReference>
<reference evidence="10" key="5">
    <citation type="submission" date="2018-04" db="UniProtKB">
        <authorList>
            <consortium name="EnsemblFungi"/>
        </authorList>
    </citation>
    <scope>IDENTIFICATION</scope>
    <source>
        <strain evidence="10">R3-111a-1</strain>
    </source>
</reference>
<keyword evidence="3 7" id="KW-1133">Transmembrane helix</keyword>
<evidence type="ECO:0000256" key="4">
    <source>
        <dbReference type="ARBA" id="ARBA00023136"/>
    </source>
</evidence>
<comment type="similarity">
    <text evidence="5">Belongs to the SAT4 family.</text>
</comment>
<dbReference type="eggNOG" id="ENOG502SJ2F">
    <property type="taxonomic scope" value="Eukaryota"/>
</dbReference>
<feature type="transmembrane region" description="Helical" evidence="7">
    <location>
        <begin position="161"/>
        <end position="182"/>
    </location>
</feature>
<feature type="compositionally biased region" description="Low complexity" evidence="6">
    <location>
        <begin position="330"/>
        <end position="349"/>
    </location>
</feature>
<dbReference type="PANTHER" id="PTHR33048:SF96">
    <property type="entry name" value="INTEGRAL MEMBRANE PROTEIN"/>
    <property type="match status" value="1"/>
</dbReference>
<dbReference type="VEuPathDB" id="FungiDB:GGTG_06372"/>
<reference evidence="10" key="4">
    <citation type="journal article" date="2015" name="G3 (Bethesda)">
        <title>Genome sequences of three phytopathogenic species of the Magnaporthaceae family of fungi.</title>
        <authorList>
            <person name="Okagaki L.H."/>
            <person name="Nunes C.C."/>
            <person name="Sailsbery J."/>
            <person name="Clay B."/>
            <person name="Brown D."/>
            <person name="John T."/>
            <person name="Oh Y."/>
            <person name="Young N."/>
            <person name="Fitzgerald M."/>
            <person name="Haas B.J."/>
            <person name="Zeng Q."/>
            <person name="Young S."/>
            <person name="Adiconis X."/>
            <person name="Fan L."/>
            <person name="Levin J.Z."/>
            <person name="Mitchell T.K."/>
            <person name="Okubara P.A."/>
            <person name="Farman M.L."/>
            <person name="Kohn L.M."/>
            <person name="Birren B."/>
            <person name="Ma L.-J."/>
            <person name="Dean R.A."/>
        </authorList>
    </citation>
    <scope>NUCLEOTIDE SEQUENCE</scope>
    <source>
        <strain evidence="10">R3-111a-1</strain>
    </source>
</reference>
<feature type="domain" description="Rhodopsin" evidence="8">
    <location>
        <begin position="87"/>
        <end position="200"/>
    </location>
</feature>
<gene>
    <name evidence="10" type="primary">20346830</name>
    <name evidence="9" type="ORF">GGTG_06372</name>
</gene>
<dbReference type="PANTHER" id="PTHR33048">
    <property type="entry name" value="PTH11-LIKE INTEGRAL MEMBRANE PROTEIN (AFU_ORTHOLOGUE AFUA_5G11245)"/>
    <property type="match status" value="1"/>
</dbReference>
<feature type="transmembrane region" description="Helical" evidence="7">
    <location>
        <begin position="7"/>
        <end position="25"/>
    </location>
</feature>
<dbReference type="STRING" id="644352.J3NYM0"/>
<dbReference type="InterPro" id="IPR052337">
    <property type="entry name" value="SAT4-like"/>
</dbReference>
<evidence type="ECO:0000256" key="6">
    <source>
        <dbReference type="SAM" id="MobiDB-lite"/>
    </source>
</evidence>
<proteinExistence type="inferred from homology"/>
<feature type="compositionally biased region" description="Basic residues" evidence="6">
    <location>
        <begin position="222"/>
        <end position="231"/>
    </location>
</feature>
<feature type="region of interest" description="Disordered" evidence="6">
    <location>
        <begin position="222"/>
        <end position="266"/>
    </location>
</feature>
<name>J3NYM0_GAET3</name>
<evidence type="ECO:0000313" key="9">
    <source>
        <dbReference type="EMBL" id="EJT76453.1"/>
    </source>
</evidence>
<evidence type="ECO:0000259" key="8">
    <source>
        <dbReference type="Pfam" id="PF20684"/>
    </source>
</evidence>
<keyword evidence="4 7" id="KW-0472">Membrane</keyword>
<dbReference type="GeneID" id="20346830"/>
<feature type="compositionally biased region" description="Polar residues" evidence="6">
    <location>
        <begin position="234"/>
        <end position="251"/>
    </location>
</feature>
<feature type="region of interest" description="Disordered" evidence="6">
    <location>
        <begin position="330"/>
        <end position="399"/>
    </location>
</feature>
<comment type="subcellular location">
    <subcellularLocation>
        <location evidence="1">Membrane</location>
        <topology evidence="1">Multi-pass membrane protein</topology>
    </subcellularLocation>
</comment>
<keyword evidence="2 7" id="KW-0812">Transmembrane</keyword>
<accession>J3NYM0</accession>
<dbReference type="HOGENOM" id="CLU_589301_0_0_1"/>
<reference evidence="11" key="1">
    <citation type="submission" date="2010-07" db="EMBL/GenBank/DDBJ databases">
        <title>The genome sequence of Gaeumannomyces graminis var. tritici strain R3-111a-1.</title>
        <authorList>
            <consortium name="The Broad Institute Genome Sequencing Platform"/>
            <person name="Ma L.-J."/>
            <person name="Dead R."/>
            <person name="Young S."/>
            <person name="Zeng Q."/>
            <person name="Koehrsen M."/>
            <person name="Alvarado L."/>
            <person name="Berlin A."/>
            <person name="Chapman S.B."/>
            <person name="Chen Z."/>
            <person name="Freedman E."/>
            <person name="Gellesch M."/>
            <person name="Goldberg J."/>
            <person name="Griggs A."/>
            <person name="Gujja S."/>
            <person name="Heilman E.R."/>
            <person name="Heiman D."/>
            <person name="Hepburn T."/>
            <person name="Howarth C."/>
            <person name="Jen D."/>
            <person name="Larson L."/>
            <person name="Mehta T."/>
            <person name="Neiman D."/>
            <person name="Pearson M."/>
            <person name="Roberts A."/>
            <person name="Saif S."/>
            <person name="Shea T."/>
            <person name="Shenoy N."/>
            <person name="Sisk P."/>
            <person name="Stolte C."/>
            <person name="Sykes S."/>
            <person name="Walk T."/>
            <person name="White J."/>
            <person name="Yandava C."/>
            <person name="Haas B."/>
            <person name="Nusbaum C."/>
            <person name="Birren B."/>
        </authorList>
    </citation>
    <scope>NUCLEOTIDE SEQUENCE [LARGE SCALE GENOMIC DNA]</scope>
    <source>
        <strain evidence="11">R3-111a-1</strain>
    </source>
</reference>
<organism evidence="9">
    <name type="scientific">Gaeumannomyces tritici (strain R3-111a-1)</name>
    <name type="common">Wheat and barley take-all root rot fungus</name>
    <name type="synonym">Gaeumannomyces graminis var. tritici</name>
    <dbReference type="NCBI Taxonomy" id="644352"/>
    <lineage>
        <taxon>Eukaryota</taxon>
        <taxon>Fungi</taxon>
        <taxon>Dikarya</taxon>
        <taxon>Ascomycota</taxon>
        <taxon>Pezizomycotina</taxon>
        <taxon>Sordariomycetes</taxon>
        <taxon>Sordariomycetidae</taxon>
        <taxon>Magnaporthales</taxon>
        <taxon>Magnaporthaceae</taxon>
        <taxon>Gaeumannomyces</taxon>
    </lineage>
</organism>
<dbReference type="EMBL" id="GL385397">
    <property type="protein sequence ID" value="EJT76453.1"/>
    <property type="molecule type" value="Genomic_DNA"/>
</dbReference>
<dbReference type="Pfam" id="PF20684">
    <property type="entry name" value="Fung_rhodopsin"/>
    <property type="match status" value="1"/>
</dbReference>
<dbReference type="Proteomes" id="UP000006039">
    <property type="component" value="Unassembled WGS sequence"/>
</dbReference>
<feature type="transmembrane region" description="Helical" evidence="7">
    <location>
        <begin position="85"/>
        <end position="107"/>
    </location>
</feature>
<reference evidence="9" key="2">
    <citation type="submission" date="2010-07" db="EMBL/GenBank/DDBJ databases">
        <authorList>
            <consortium name="The Broad Institute Genome Sequencing Platform"/>
            <consortium name="Broad Institute Genome Sequencing Center for Infectious Disease"/>
            <person name="Ma L.-J."/>
            <person name="Dead R."/>
            <person name="Young S."/>
            <person name="Zeng Q."/>
            <person name="Koehrsen M."/>
            <person name="Alvarado L."/>
            <person name="Berlin A."/>
            <person name="Chapman S.B."/>
            <person name="Chen Z."/>
            <person name="Freedman E."/>
            <person name="Gellesch M."/>
            <person name="Goldberg J."/>
            <person name="Griggs A."/>
            <person name="Gujja S."/>
            <person name="Heilman E.R."/>
            <person name="Heiman D."/>
            <person name="Hepburn T."/>
            <person name="Howarth C."/>
            <person name="Jen D."/>
            <person name="Larson L."/>
            <person name="Mehta T."/>
            <person name="Neiman D."/>
            <person name="Pearson M."/>
            <person name="Roberts A."/>
            <person name="Saif S."/>
            <person name="Shea T."/>
            <person name="Shenoy N."/>
            <person name="Sisk P."/>
            <person name="Stolte C."/>
            <person name="Sykes S."/>
            <person name="Walk T."/>
            <person name="White J."/>
            <person name="Yandava C."/>
            <person name="Haas B."/>
            <person name="Nusbaum C."/>
            <person name="Birren B."/>
        </authorList>
    </citation>
    <scope>NUCLEOTIDE SEQUENCE</scope>
    <source>
        <strain evidence="9">R3-111a-1</strain>
    </source>
</reference>
<sequence>MEDRSVEVLAVAIAFFVLCWAAVLLRVYCRALVLRSLGADDSLMAVSWAVFTGYLICILLALKFGAGKHHEDIDPGNYTTALKTLHVIATAYHFLLAFQCAPVSTFWNESPRAPGRCLDQGLLLALTYAASAVNAAADWAFGVLPFFIVWSLSLPLRTRTLAVGILSLAAVGSAATIVRAVYIPRLVAADDFLWSTADVALCAADDYDDVYPPYYQQGGRHQQQHHYHSRFQSRPSQSLDVPRSHFSSPSSPEERGANAGLWGGRHSRPRVPTLTLSWLFSPLANRIANGGGSGTPRISAISFGGWGGAGGTAPRSEGAASRSSVAAAAAMRSKSSASQRSGRSASLGSFRSRPMADYTAPVPNLPLRYLRQTRRERSAAATEQGGGAGDGGYQQVAGYPAADGLGQAMPMPPPPPPLAAVGGAALGRDRMTSGAGGSDASGSSMATRTPARKKRAVGMGHNYI</sequence>
<dbReference type="AlphaFoldDB" id="J3NYM0"/>
<protein>
    <submittedName>
        <fullName evidence="9">Integral membrane protein</fullName>
    </submittedName>
</protein>
<dbReference type="RefSeq" id="XP_009222453.1">
    <property type="nucleotide sequence ID" value="XM_009224189.1"/>
</dbReference>